<evidence type="ECO:0008006" key="3">
    <source>
        <dbReference type="Google" id="ProtNLM"/>
    </source>
</evidence>
<evidence type="ECO:0000313" key="2">
    <source>
        <dbReference type="Proteomes" id="UP000265140"/>
    </source>
</evidence>
<dbReference type="GeneTree" id="ENSGT00940000156499"/>
<evidence type="ECO:0000313" key="1">
    <source>
        <dbReference type="Ensembl" id="ENSELUP00000087882.1"/>
    </source>
</evidence>
<reference evidence="1" key="2">
    <citation type="submission" date="2025-08" db="UniProtKB">
        <authorList>
            <consortium name="Ensembl"/>
        </authorList>
    </citation>
    <scope>IDENTIFICATION</scope>
</reference>
<keyword evidence="2" id="KW-1185">Reference proteome</keyword>
<protein>
    <recommendedName>
        <fullName evidence="3">Syntaxin-binding protein 6</fullName>
    </recommendedName>
</protein>
<sequence length="83" mass="9237">MSAKAAINKEVFTPHDEKMLAAVQVKRRTKKKIPFLATGGQGDYMTFICLSEIETHQTRQHSSSLQLSNFGAVRPLDCVQATE</sequence>
<organism evidence="1 2">
    <name type="scientific">Esox lucius</name>
    <name type="common">Northern pike</name>
    <dbReference type="NCBI Taxonomy" id="8010"/>
    <lineage>
        <taxon>Eukaryota</taxon>
        <taxon>Metazoa</taxon>
        <taxon>Chordata</taxon>
        <taxon>Craniata</taxon>
        <taxon>Vertebrata</taxon>
        <taxon>Euteleostomi</taxon>
        <taxon>Actinopterygii</taxon>
        <taxon>Neopterygii</taxon>
        <taxon>Teleostei</taxon>
        <taxon>Protacanthopterygii</taxon>
        <taxon>Esociformes</taxon>
        <taxon>Esocidae</taxon>
        <taxon>Esox</taxon>
    </lineage>
</organism>
<dbReference type="Proteomes" id="UP000265140">
    <property type="component" value="Chromosome 15"/>
</dbReference>
<reference evidence="1" key="3">
    <citation type="submission" date="2025-09" db="UniProtKB">
        <authorList>
            <consortium name="Ensembl"/>
        </authorList>
    </citation>
    <scope>IDENTIFICATION</scope>
</reference>
<dbReference type="AlphaFoldDB" id="A0AAY5KN45"/>
<name>A0AAY5KN45_ESOLU</name>
<gene>
    <name evidence="1" type="primary">STXBP6</name>
</gene>
<accession>A0AAY5KN45</accession>
<proteinExistence type="predicted"/>
<dbReference type="Ensembl" id="ENSELUT00000099111.1">
    <property type="protein sequence ID" value="ENSELUP00000087882.1"/>
    <property type="gene ID" value="ENSELUG00000035719.1"/>
</dbReference>
<reference evidence="1 2" key="1">
    <citation type="submission" date="2020-02" db="EMBL/GenBank/DDBJ databases">
        <title>Esox lucius (northern pike) genome, fEsoLuc1, primary haplotype.</title>
        <authorList>
            <person name="Myers G."/>
            <person name="Karagic N."/>
            <person name="Meyer A."/>
            <person name="Pippel M."/>
            <person name="Reichard M."/>
            <person name="Winkler S."/>
            <person name="Tracey A."/>
            <person name="Sims Y."/>
            <person name="Howe K."/>
            <person name="Rhie A."/>
            <person name="Formenti G."/>
            <person name="Durbin R."/>
            <person name="Fedrigo O."/>
            <person name="Jarvis E.D."/>
        </authorList>
    </citation>
    <scope>NUCLEOTIDE SEQUENCE [LARGE SCALE GENOMIC DNA]</scope>
</reference>